<reference evidence="2 3" key="1">
    <citation type="submission" date="2015-06" db="EMBL/GenBank/DDBJ databases">
        <authorList>
            <person name="Zeng Y."/>
            <person name="Huang Y."/>
        </authorList>
    </citation>
    <scope>NUCLEOTIDE SEQUENCE [LARGE SCALE GENOMIC DNA]</scope>
    <source>
        <strain evidence="2 3">PQ-2</strain>
    </source>
</reference>
<keyword evidence="1" id="KW-0472">Membrane</keyword>
<dbReference type="KEGG" id="cna:AB433_13295"/>
<keyword evidence="1" id="KW-1133">Transmembrane helix</keyword>
<feature type="transmembrane region" description="Helical" evidence="1">
    <location>
        <begin position="95"/>
        <end position="115"/>
    </location>
</feature>
<dbReference type="EMBL" id="CP011770">
    <property type="protein sequence ID" value="AKM11836.1"/>
    <property type="molecule type" value="Genomic_DNA"/>
</dbReference>
<dbReference type="STRING" id="1348774.AB433_13295"/>
<sequence>MSLFPALAMAAPAFTDPGPVFTDSGQVQIEWTSDEPVTLTLTPEGGAARDVYRGDGGAVFLSGLAEGDYRMELTGDSGAVSEALAVEVGHQSLTLALWLAAVGALVFMSTIVVIVRGARDGEDAA</sequence>
<dbReference type="AlphaFoldDB" id="A0A0G3XMF6"/>
<accession>A0A0G3XMF6</accession>
<organism evidence="2 3">
    <name type="scientific">Croceicoccus naphthovorans</name>
    <dbReference type="NCBI Taxonomy" id="1348774"/>
    <lineage>
        <taxon>Bacteria</taxon>
        <taxon>Pseudomonadati</taxon>
        <taxon>Pseudomonadota</taxon>
        <taxon>Alphaproteobacteria</taxon>
        <taxon>Sphingomonadales</taxon>
        <taxon>Erythrobacteraceae</taxon>
        <taxon>Croceicoccus</taxon>
    </lineage>
</organism>
<keyword evidence="3" id="KW-1185">Reference proteome</keyword>
<dbReference type="PATRIC" id="fig|1348774.3.peg.2795"/>
<protein>
    <submittedName>
        <fullName evidence="2">Uncharacterized protein</fullName>
    </submittedName>
</protein>
<proteinExistence type="predicted"/>
<keyword evidence="1" id="KW-0812">Transmembrane</keyword>
<evidence type="ECO:0000256" key="1">
    <source>
        <dbReference type="SAM" id="Phobius"/>
    </source>
</evidence>
<evidence type="ECO:0000313" key="2">
    <source>
        <dbReference type="EMBL" id="AKM11836.1"/>
    </source>
</evidence>
<dbReference type="Proteomes" id="UP000035287">
    <property type="component" value="Chromosome"/>
</dbReference>
<gene>
    <name evidence="2" type="ORF">AB433_13295</name>
</gene>
<name>A0A0G3XMF6_9SPHN</name>
<evidence type="ECO:0000313" key="3">
    <source>
        <dbReference type="Proteomes" id="UP000035287"/>
    </source>
</evidence>